<gene>
    <name evidence="2" type="ORF">SAMN07250955_11742</name>
</gene>
<dbReference type="RefSeq" id="WP_088562791.1">
    <property type="nucleotide sequence ID" value="NZ_FYEH01000017.1"/>
</dbReference>
<dbReference type="Proteomes" id="UP000197065">
    <property type="component" value="Unassembled WGS sequence"/>
</dbReference>
<feature type="region of interest" description="Disordered" evidence="1">
    <location>
        <begin position="125"/>
        <end position="151"/>
    </location>
</feature>
<evidence type="ECO:0000313" key="2">
    <source>
        <dbReference type="EMBL" id="SNB77803.1"/>
    </source>
</evidence>
<keyword evidence="3" id="KW-1185">Reference proteome</keyword>
<feature type="compositionally biased region" description="Low complexity" evidence="1">
    <location>
        <begin position="140"/>
        <end position="151"/>
    </location>
</feature>
<dbReference type="AlphaFoldDB" id="A0A212RYH1"/>
<evidence type="ECO:0000313" key="3">
    <source>
        <dbReference type="Proteomes" id="UP000197065"/>
    </source>
</evidence>
<name>A0A212RYH1_9PROT</name>
<reference evidence="2 3" key="1">
    <citation type="submission" date="2017-06" db="EMBL/GenBank/DDBJ databases">
        <authorList>
            <person name="Kim H.J."/>
            <person name="Triplett B.A."/>
        </authorList>
    </citation>
    <scope>NUCLEOTIDE SEQUENCE [LARGE SCALE GENOMIC DNA]</scope>
    <source>
        <strain evidence="2 3">B29T1</strain>
    </source>
</reference>
<evidence type="ECO:0000256" key="1">
    <source>
        <dbReference type="SAM" id="MobiDB-lite"/>
    </source>
</evidence>
<accession>A0A212RYH1</accession>
<protein>
    <submittedName>
        <fullName evidence="2">Uncharacterized protein</fullName>
    </submittedName>
</protein>
<dbReference type="EMBL" id="FYEH01000017">
    <property type="protein sequence ID" value="SNB77803.1"/>
    <property type="molecule type" value="Genomic_DNA"/>
</dbReference>
<proteinExistence type="predicted"/>
<sequence length="151" mass="16009">MPTLSVSGSDQTSLFQKQITALSADALARRSSMTLDIVDDLKISATIEYDPALVHIRSDGRRIDASGLPQGAPCLRAHRTSKIPELSNHGRTGGFVVFGPHILSNRDNGKGGGGVVLMRGGWIESRVGDQGPHTRQDARPPTATSSPSKPT</sequence>
<organism evidence="2 3">
    <name type="scientific">Arboricoccus pini</name>
    <dbReference type="NCBI Taxonomy" id="1963835"/>
    <lineage>
        <taxon>Bacteria</taxon>
        <taxon>Pseudomonadati</taxon>
        <taxon>Pseudomonadota</taxon>
        <taxon>Alphaproteobacteria</taxon>
        <taxon>Geminicoccales</taxon>
        <taxon>Geminicoccaceae</taxon>
        <taxon>Arboricoccus</taxon>
    </lineage>
</organism>